<sequence>MFGVVTNVRVENTSAVAQQNLPVTFGQVFVVGHLMPADSLVGSFDNGTSIPLQIDVKATHPDGSVRHGVVSGIVPSLAAGEGRTLSLMKSNAPHAAGLGPQELLNNGFSSSVHATIAGVKYYASADDLIKTGAPYQTWLSGGVANEWHVSTPLTTADGVAHPHLTARFAIRWYDAIKKARVDVTIENAWAYEPNPQNITYDAEVMVRGVLVYSKPALNHLHHARWRKVFWWGGDAGQAYVKHNTAYLIASRAVPNYDQSVKIAESELAAIKTKFSGVVTEPMNVGLAVKAMATTGGRGDIALLPSWATSYLLSMDKRAKDATLGTADLAGSWSMHYRDKNTDRPISLIDFPYMTILGNRGDTKNRATGQYEEFPSCPSTLCATPYTHDTSHQANFNYLPYLVTGDYYYLEELQFWAMWNVFQSNPGYRGNILGLLYRNQVRSQAWSLRTLAEAAYITPDTDRLKEHYNRILTNNLDWYNSNFLNGGASANALGVLTSGSAIVYSSKLGVAPWQDDFFTSAVGHTAELGYTKALPLLQWKATFPIERMLSEGTCWVGAAMYKMNVRATETSPLFKTMAEAFKASSPDYVTLACGSTEMATALNLKVGEMDGYATSVMGYPANMQPALAYAASFGNVRGAEAWAKFAARPVKPDYSKGAQFAILPR</sequence>
<organism evidence="1 2">
    <name type="scientific">Massilia niabensis</name>
    <dbReference type="NCBI Taxonomy" id="544910"/>
    <lineage>
        <taxon>Bacteria</taxon>
        <taxon>Pseudomonadati</taxon>
        <taxon>Pseudomonadota</taxon>
        <taxon>Betaproteobacteria</taxon>
        <taxon>Burkholderiales</taxon>
        <taxon>Oxalobacteraceae</taxon>
        <taxon>Telluria group</taxon>
        <taxon>Massilia</taxon>
    </lineage>
</organism>
<keyword evidence="2" id="KW-1185">Reference proteome</keyword>
<dbReference type="EMBL" id="JBHSMU010000009">
    <property type="protein sequence ID" value="MFC5460159.1"/>
    <property type="molecule type" value="Genomic_DNA"/>
</dbReference>
<comment type="caution">
    <text evidence="1">The sequence shown here is derived from an EMBL/GenBank/DDBJ whole genome shotgun (WGS) entry which is preliminary data.</text>
</comment>
<protein>
    <submittedName>
        <fullName evidence="1">Uncharacterized protein</fullName>
    </submittedName>
</protein>
<evidence type="ECO:0000313" key="1">
    <source>
        <dbReference type="EMBL" id="MFC5460159.1"/>
    </source>
</evidence>
<reference evidence="2" key="1">
    <citation type="journal article" date="2019" name="Int. J. Syst. Evol. Microbiol.">
        <title>The Global Catalogue of Microorganisms (GCM) 10K type strain sequencing project: providing services to taxonomists for standard genome sequencing and annotation.</title>
        <authorList>
            <consortium name="The Broad Institute Genomics Platform"/>
            <consortium name="The Broad Institute Genome Sequencing Center for Infectious Disease"/>
            <person name="Wu L."/>
            <person name="Ma J."/>
        </authorList>
    </citation>
    <scope>NUCLEOTIDE SEQUENCE [LARGE SCALE GENOMIC DNA]</scope>
    <source>
        <strain evidence="2">KACC 12649</strain>
    </source>
</reference>
<gene>
    <name evidence="1" type="ORF">ACFPN5_10095</name>
</gene>
<evidence type="ECO:0000313" key="2">
    <source>
        <dbReference type="Proteomes" id="UP001596050"/>
    </source>
</evidence>
<proteinExistence type="predicted"/>
<dbReference type="RefSeq" id="WP_379782744.1">
    <property type="nucleotide sequence ID" value="NZ_JBHSMU010000009.1"/>
</dbReference>
<dbReference type="Proteomes" id="UP001596050">
    <property type="component" value="Unassembled WGS sequence"/>
</dbReference>
<accession>A0ABW0L365</accession>
<name>A0ABW0L365_9BURK</name>